<keyword evidence="5 8" id="KW-0812">Transmembrane</keyword>
<sequence>MIWFIIATLVAFFIKGLCGFANTLIFNGILSYTANNINISPLEVVLGYPSNIILVWKERKSLNWKIWLPLTALVVAGSIPGIFLLKHTDAGLLKVIFGIAVIIIGIEMLFREMKSSKSSNKKSGGSKIVLVLTGIISGLLCGLYGVGALLAAYVSRVAENSHEFKANICVVFVVENTIRIILYAATGILTLAVLKQVVILIPFMLAAVFLGMKSSSVLNEKVIKKIVIVLLILSGIVLIINNL</sequence>
<dbReference type="AlphaFoldDB" id="A0A2V1JQ58"/>
<comment type="subcellular location">
    <subcellularLocation>
        <location evidence="1 8">Cell membrane</location>
        <topology evidence="1 8">Multi-pass membrane protein</topology>
    </subcellularLocation>
</comment>
<dbReference type="InterPro" id="IPR052017">
    <property type="entry name" value="TSUP"/>
</dbReference>
<dbReference type="InterPro" id="IPR002781">
    <property type="entry name" value="TM_pro_TauE-like"/>
</dbReference>
<reference evidence="9 10" key="1">
    <citation type="submission" date="2014-09" db="EMBL/GenBank/DDBJ databases">
        <title>Butyrate-producing bacteria isolated from human gut.</title>
        <authorList>
            <person name="Zhang Q."/>
            <person name="Zhao L."/>
        </authorList>
    </citation>
    <scope>NUCLEOTIDE SEQUENCE [LARGE SCALE GENOMIC DNA]</scope>
    <source>
        <strain evidence="9 10">21</strain>
    </source>
</reference>
<dbReference type="GO" id="GO:0005886">
    <property type="term" value="C:plasma membrane"/>
    <property type="evidence" value="ECO:0007669"/>
    <property type="project" value="UniProtKB-SubCell"/>
</dbReference>
<keyword evidence="4 8" id="KW-1003">Cell membrane</keyword>
<evidence type="ECO:0000256" key="8">
    <source>
        <dbReference type="RuleBase" id="RU363041"/>
    </source>
</evidence>
<organism evidence="9 10">
    <name type="scientific">Eubacterium ramulus</name>
    <dbReference type="NCBI Taxonomy" id="39490"/>
    <lineage>
        <taxon>Bacteria</taxon>
        <taxon>Bacillati</taxon>
        <taxon>Bacillota</taxon>
        <taxon>Clostridia</taxon>
        <taxon>Eubacteriales</taxon>
        <taxon>Eubacteriaceae</taxon>
        <taxon>Eubacterium</taxon>
    </lineage>
</organism>
<evidence type="ECO:0000256" key="1">
    <source>
        <dbReference type="ARBA" id="ARBA00004651"/>
    </source>
</evidence>
<feature type="transmembrane region" description="Helical" evidence="8">
    <location>
        <begin position="29"/>
        <end position="54"/>
    </location>
</feature>
<protein>
    <recommendedName>
        <fullName evidence="8">Probable membrane transporter protein</fullName>
    </recommendedName>
</protein>
<gene>
    <name evidence="9" type="ORF">LG34_10660</name>
</gene>
<dbReference type="EMBL" id="JRFU01000115">
    <property type="protein sequence ID" value="PWE86326.1"/>
    <property type="molecule type" value="Genomic_DNA"/>
</dbReference>
<dbReference type="PANTHER" id="PTHR30269">
    <property type="entry name" value="TRANSMEMBRANE PROTEIN YFCA"/>
    <property type="match status" value="1"/>
</dbReference>
<feature type="transmembrane region" description="Helical" evidence="8">
    <location>
        <begin position="130"/>
        <end position="154"/>
    </location>
</feature>
<dbReference type="OrthoDB" id="13016at2"/>
<feature type="transmembrane region" description="Helical" evidence="8">
    <location>
        <begin position="66"/>
        <end position="85"/>
    </location>
</feature>
<evidence type="ECO:0000256" key="7">
    <source>
        <dbReference type="ARBA" id="ARBA00023136"/>
    </source>
</evidence>
<comment type="similarity">
    <text evidence="2 8">Belongs to the 4-toluene sulfonate uptake permease (TSUP) (TC 2.A.102) family.</text>
</comment>
<proteinExistence type="inferred from homology"/>
<evidence type="ECO:0000256" key="5">
    <source>
        <dbReference type="ARBA" id="ARBA00022692"/>
    </source>
</evidence>
<feature type="transmembrane region" description="Helical" evidence="8">
    <location>
        <begin position="91"/>
        <end position="110"/>
    </location>
</feature>
<feature type="transmembrane region" description="Helical" evidence="8">
    <location>
        <begin position="222"/>
        <end position="240"/>
    </location>
</feature>
<dbReference type="Proteomes" id="UP000245288">
    <property type="component" value="Unassembled WGS sequence"/>
</dbReference>
<accession>A0A2V1JQ58</accession>
<evidence type="ECO:0000256" key="4">
    <source>
        <dbReference type="ARBA" id="ARBA00022475"/>
    </source>
</evidence>
<dbReference type="RefSeq" id="WP_109215959.1">
    <property type="nucleotide sequence ID" value="NZ_JBGKQB010000002.1"/>
</dbReference>
<keyword evidence="7 8" id="KW-0472">Membrane</keyword>
<feature type="transmembrane region" description="Helical" evidence="8">
    <location>
        <begin position="180"/>
        <end position="210"/>
    </location>
</feature>
<evidence type="ECO:0000256" key="3">
    <source>
        <dbReference type="ARBA" id="ARBA00022448"/>
    </source>
</evidence>
<comment type="caution">
    <text evidence="9">The sequence shown here is derived from an EMBL/GenBank/DDBJ whole genome shotgun (WGS) entry which is preliminary data.</text>
</comment>
<name>A0A2V1JQ58_EUBRA</name>
<evidence type="ECO:0000256" key="6">
    <source>
        <dbReference type="ARBA" id="ARBA00022989"/>
    </source>
</evidence>
<evidence type="ECO:0000313" key="9">
    <source>
        <dbReference type="EMBL" id="PWE86326.1"/>
    </source>
</evidence>
<evidence type="ECO:0000256" key="2">
    <source>
        <dbReference type="ARBA" id="ARBA00009142"/>
    </source>
</evidence>
<keyword evidence="6 8" id="KW-1133">Transmembrane helix</keyword>
<keyword evidence="10" id="KW-1185">Reference proteome</keyword>
<keyword evidence="3" id="KW-0813">Transport</keyword>
<evidence type="ECO:0000313" key="10">
    <source>
        <dbReference type="Proteomes" id="UP000245288"/>
    </source>
</evidence>
<dbReference type="Pfam" id="PF01925">
    <property type="entry name" value="TauE"/>
    <property type="match status" value="1"/>
</dbReference>
<dbReference type="PANTHER" id="PTHR30269:SF37">
    <property type="entry name" value="MEMBRANE TRANSPORTER PROTEIN"/>
    <property type="match status" value="1"/>
</dbReference>